<proteinExistence type="predicted"/>
<dbReference type="InterPro" id="IPR006827">
    <property type="entry name" value="Lant_deHydtase_N"/>
</dbReference>
<organism evidence="2 3">
    <name type="scientific">Micromonospora carbonacea</name>
    <dbReference type="NCBI Taxonomy" id="47853"/>
    <lineage>
        <taxon>Bacteria</taxon>
        <taxon>Bacillati</taxon>
        <taxon>Actinomycetota</taxon>
        <taxon>Actinomycetes</taxon>
        <taxon>Micromonosporales</taxon>
        <taxon>Micromonosporaceae</taxon>
        <taxon>Micromonospora</taxon>
    </lineage>
</organism>
<sequence length="870" mass="95303">MTGDFSPYMLFRRGTLGLPALRGLVPERFWALRDEVEEAARRRAPLREKLADALYAAVPLSATEHRRELLAIRRAVHNDRTPPPPSRPDLLPGPVRGLLDEWCAERATADALAATVDEVLATELAEGRHALAEVARGEDFQRGVQLSGEDVYREVMAYASNPLEARRKASRTRRAESTVTSFAYRVALKPSPFGAFTEIGAGPWQAGGPTASRRTQVRLSVGLVMWMLHQLHRIDGADDLLRVRLNNSLSVRDGQAVFVRRPIEGSEDGFEPDKVVVARHTDLVRALTAALGAGDLTVTELCGRLVVAGLPEASARDTVEKLIRLGLCHRGLGLPDQTTDLAGEAAVRLRGLGTPQALTCAELLERLRAIERTYGAAGARRRTDLLAQLRALVHRFAEVCGGPPPAPEAMRAALYEDVGTTGRPGTWRPQVLAANRDNLDLLQRLVPVLDDATIEKVGLYGFFVRQFGATAQVPLVEVYRRFAELPPAEASAVMCGVADPTAETVHGLREDFFGLLRSRLAAEPAAEQLVLDPAELTAFVDRLPPAVAPWPSAAYRVQFDAGSGTAVVNGMTTGRGVFFSRFCDLLEPEDGDGWSLAAALRRHIARTGPRQTDVTVVLGLNFNLHPRLSPLELVYPGSVPAPDAPAPLTLADLTVRADPQGHRLALVSGRDGQPIDLVPLNFLYPAAAPMLYRFLCVFAPTRTYRGGLWDQLDRADGPYVGPRPRLLLGDLVLNRRSWRFDVHDLPDLARLERYEAQGLADFDGWRRSVGLPRQVFFRLVPPRAVPHGERDLLAETRQWALEARSARLHKPHYLDTRNPFLTHVFAKQARALRGGSVALQECLPGAADQDGATGAEEFFVEFNRGVTDVG</sequence>
<dbReference type="KEGG" id="mcab:HXZ27_30275"/>
<name>A0A7H8XU77_9ACTN</name>
<gene>
    <name evidence="2" type="ORF">HXZ27_30275</name>
</gene>
<accession>A0A7H8XU77</accession>
<evidence type="ECO:0000313" key="3">
    <source>
        <dbReference type="Proteomes" id="UP000509335"/>
    </source>
</evidence>
<evidence type="ECO:0000259" key="1">
    <source>
        <dbReference type="Pfam" id="PF04738"/>
    </source>
</evidence>
<dbReference type="Proteomes" id="UP000509335">
    <property type="component" value="Chromosome"/>
</dbReference>
<protein>
    <submittedName>
        <fullName evidence="2">Lantibiotic dehydratase</fullName>
    </submittedName>
</protein>
<dbReference type="AlphaFoldDB" id="A0A7H8XU77"/>
<reference evidence="2 3" key="1">
    <citation type="submission" date="2020-07" db="EMBL/GenBank/DDBJ databases">
        <title>A bifunctional nitrone conjugated secondary metabolite targeting the ribosome.</title>
        <authorList>
            <person name="Limbrick E.M."/>
            <person name="Graf M."/>
            <person name="Derewacz D.K."/>
            <person name="Nguyen F."/>
            <person name="Spraggins J.M."/>
            <person name="Wieland M."/>
            <person name="Ynigez-Gutierrez A.E."/>
            <person name="Reisman B.J."/>
            <person name="Zinshteyn B."/>
            <person name="McCulloch K."/>
            <person name="Iverson T.M."/>
            <person name="Green R."/>
            <person name="Wilson D.N."/>
            <person name="Bachmann B.O."/>
        </authorList>
    </citation>
    <scope>NUCLEOTIDE SEQUENCE [LARGE SCALE GENOMIC DNA]</scope>
    <source>
        <strain evidence="3">aurantiaca</strain>
    </source>
</reference>
<dbReference type="Pfam" id="PF04738">
    <property type="entry name" value="Lant_dehydr_N"/>
    <property type="match status" value="1"/>
</dbReference>
<dbReference type="EMBL" id="CP058322">
    <property type="protein sequence ID" value="QLD27968.1"/>
    <property type="molecule type" value="Genomic_DNA"/>
</dbReference>
<evidence type="ECO:0000313" key="2">
    <source>
        <dbReference type="EMBL" id="QLD27968.1"/>
    </source>
</evidence>
<feature type="domain" description="Lantibiotic dehydratase N-terminal" evidence="1">
    <location>
        <begin position="139"/>
        <end position="776"/>
    </location>
</feature>